<protein>
    <submittedName>
        <fullName evidence="2">Uncharacterized protein</fullName>
    </submittedName>
</protein>
<organism evidence="2 3">
    <name type="scientific">Olea europaea subsp. europaea</name>
    <dbReference type="NCBI Taxonomy" id="158383"/>
    <lineage>
        <taxon>Eukaryota</taxon>
        <taxon>Viridiplantae</taxon>
        <taxon>Streptophyta</taxon>
        <taxon>Embryophyta</taxon>
        <taxon>Tracheophyta</taxon>
        <taxon>Spermatophyta</taxon>
        <taxon>Magnoliopsida</taxon>
        <taxon>eudicotyledons</taxon>
        <taxon>Gunneridae</taxon>
        <taxon>Pentapetalae</taxon>
        <taxon>asterids</taxon>
        <taxon>lamiids</taxon>
        <taxon>Lamiales</taxon>
        <taxon>Oleaceae</taxon>
        <taxon>Oleeae</taxon>
        <taxon>Olea</taxon>
    </lineage>
</organism>
<feature type="region of interest" description="Disordered" evidence="1">
    <location>
        <begin position="15"/>
        <end position="81"/>
    </location>
</feature>
<dbReference type="Gramene" id="OE9A002963T1">
    <property type="protein sequence ID" value="OE9A002963C1"/>
    <property type="gene ID" value="OE9A002963"/>
</dbReference>
<sequence length="81" mass="8465">RLEFVPPLARALRTLGRAHPACPPAGPRRPARGHNAREVRPPVSSGAPERLHARQAHLAPGGGRQAICAGPAQLPEVPPGL</sequence>
<gene>
    <name evidence="2" type="ORF">OLEA9_A002963</name>
</gene>
<feature type="non-terminal residue" evidence="2">
    <location>
        <position position="1"/>
    </location>
</feature>
<keyword evidence="3" id="KW-1185">Reference proteome</keyword>
<dbReference type="Proteomes" id="UP000594638">
    <property type="component" value="Unassembled WGS sequence"/>
</dbReference>
<accession>A0A8S0VPM7</accession>
<proteinExistence type="predicted"/>
<name>A0A8S0VPM7_OLEEU</name>
<feature type="non-terminal residue" evidence="2">
    <location>
        <position position="81"/>
    </location>
</feature>
<comment type="caution">
    <text evidence="2">The sequence shown here is derived from an EMBL/GenBank/DDBJ whole genome shotgun (WGS) entry which is preliminary data.</text>
</comment>
<dbReference type="EMBL" id="CACTIH010009797">
    <property type="protein sequence ID" value="CAA3033044.1"/>
    <property type="molecule type" value="Genomic_DNA"/>
</dbReference>
<dbReference type="AlphaFoldDB" id="A0A8S0VPM7"/>
<evidence type="ECO:0000313" key="3">
    <source>
        <dbReference type="Proteomes" id="UP000594638"/>
    </source>
</evidence>
<evidence type="ECO:0000313" key="2">
    <source>
        <dbReference type="EMBL" id="CAA3033044.1"/>
    </source>
</evidence>
<evidence type="ECO:0000256" key="1">
    <source>
        <dbReference type="SAM" id="MobiDB-lite"/>
    </source>
</evidence>
<reference evidence="2 3" key="1">
    <citation type="submission" date="2019-12" db="EMBL/GenBank/DDBJ databases">
        <authorList>
            <person name="Alioto T."/>
            <person name="Alioto T."/>
            <person name="Gomez Garrido J."/>
        </authorList>
    </citation>
    <scope>NUCLEOTIDE SEQUENCE [LARGE SCALE GENOMIC DNA]</scope>
</reference>